<dbReference type="Proteomes" id="UP000800981">
    <property type="component" value="Unassembled WGS sequence"/>
</dbReference>
<evidence type="ECO:0000313" key="3">
    <source>
        <dbReference type="Proteomes" id="UP000800981"/>
    </source>
</evidence>
<accession>A0ABX0H414</accession>
<keyword evidence="3" id="KW-1185">Reference proteome</keyword>
<organism evidence="2 3">
    <name type="scientific">Motilibacter deserti</name>
    <dbReference type="NCBI Taxonomy" id="2714956"/>
    <lineage>
        <taxon>Bacteria</taxon>
        <taxon>Bacillati</taxon>
        <taxon>Actinomycetota</taxon>
        <taxon>Actinomycetes</taxon>
        <taxon>Motilibacterales</taxon>
        <taxon>Motilibacteraceae</taxon>
        <taxon>Motilibacter</taxon>
    </lineage>
</organism>
<comment type="caution">
    <text evidence="2">The sequence shown here is derived from an EMBL/GenBank/DDBJ whole genome shotgun (WGS) entry which is preliminary data.</text>
</comment>
<name>A0ABX0H414_9ACTN</name>
<keyword evidence="1" id="KW-1133">Transmembrane helix</keyword>
<evidence type="ECO:0000256" key="1">
    <source>
        <dbReference type="SAM" id="Phobius"/>
    </source>
</evidence>
<evidence type="ECO:0000313" key="2">
    <source>
        <dbReference type="EMBL" id="NHC16143.1"/>
    </source>
</evidence>
<dbReference type="NCBIfam" id="NF041808">
    <property type="entry name" value="daptide_123"/>
    <property type="match status" value="1"/>
</dbReference>
<feature type="transmembrane region" description="Helical" evidence="1">
    <location>
        <begin position="31"/>
        <end position="51"/>
    </location>
</feature>
<protein>
    <submittedName>
        <fullName evidence="2">Uncharacterized protein</fullName>
    </submittedName>
</protein>
<keyword evidence="1" id="KW-0812">Transmembrane</keyword>
<dbReference type="EMBL" id="JAANNP010000099">
    <property type="protein sequence ID" value="NHC16143.1"/>
    <property type="molecule type" value="Genomic_DNA"/>
</dbReference>
<keyword evidence="1" id="KW-0472">Membrane</keyword>
<dbReference type="RefSeq" id="WP_166284611.1">
    <property type="nucleotide sequence ID" value="NZ_JAANNP010000099.1"/>
</dbReference>
<proteinExistence type="predicted"/>
<reference evidence="2 3" key="1">
    <citation type="submission" date="2020-03" db="EMBL/GenBank/DDBJ databases">
        <title>Two novel Motilibacter sp.</title>
        <authorList>
            <person name="Liu S."/>
        </authorList>
    </citation>
    <scope>NUCLEOTIDE SEQUENCE [LARGE SCALE GENOMIC DNA]</scope>
    <source>
        <strain evidence="2 3">E257</strain>
    </source>
</reference>
<gene>
    <name evidence="2" type="ORF">G9H71_20365</name>
</gene>
<sequence>MKTLDQAAVDAAFDQLMLGVEELESLEAPGFWGGFAVGSAFAAAVVGGIALT</sequence>